<dbReference type="InterPro" id="IPR011008">
    <property type="entry name" value="Dimeric_a/b-barrel"/>
</dbReference>
<evidence type="ECO:0000256" key="3">
    <source>
        <dbReference type="ARBA" id="ARBA00023163"/>
    </source>
</evidence>
<sequence length="151" mass="17125">MDTIDKKILSALQRDGRMSITDLANHVGLSLSPCHRRVKQLEDTGAIQGYSAQLDPRKIGLQFSAIVFIQLKTGDNYSIARLENALIEIPEIVQAQRLFGDPDYMLHVVAESLEDFQKLYDQKLSKIPSILRLTSTIVMKNIIAERNFPIW</sequence>
<dbReference type="GO" id="GO:0043565">
    <property type="term" value="F:sequence-specific DNA binding"/>
    <property type="evidence" value="ECO:0007669"/>
    <property type="project" value="InterPro"/>
</dbReference>
<dbReference type="Gene3D" id="1.10.10.10">
    <property type="entry name" value="Winged helix-like DNA-binding domain superfamily/Winged helix DNA-binding domain"/>
    <property type="match status" value="1"/>
</dbReference>
<dbReference type="GO" id="GO:0006355">
    <property type="term" value="P:regulation of DNA-templated transcription"/>
    <property type="evidence" value="ECO:0007669"/>
    <property type="project" value="UniProtKB-ARBA"/>
</dbReference>
<dbReference type="AlphaFoldDB" id="A0A9D1Q8B8"/>
<dbReference type="Pfam" id="PF13412">
    <property type="entry name" value="HTH_24"/>
    <property type="match status" value="1"/>
</dbReference>
<reference evidence="5" key="1">
    <citation type="journal article" date="2021" name="PeerJ">
        <title>Extensive microbial diversity within the chicken gut microbiome revealed by metagenomics and culture.</title>
        <authorList>
            <person name="Gilroy R."/>
            <person name="Ravi A."/>
            <person name="Getino M."/>
            <person name="Pursley I."/>
            <person name="Horton D.L."/>
            <person name="Alikhan N.F."/>
            <person name="Baker D."/>
            <person name="Gharbi K."/>
            <person name="Hall N."/>
            <person name="Watson M."/>
            <person name="Adriaenssens E.M."/>
            <person name="Foster-Nyarko E."/>
            <person name="Jarju S."/>
            <person name="Secka A."/>
            <person name="Antonio M."/>
            <person name="Oren A."/>
            <person name="Chaudhuri R.R."/>
            <person name="La Ragione R."/>
            <person name="Hildebrand F."/>
            <person name="Pallen M.J."/>
        </authorList>
    </citation>
    <scope>NUCLEOTIDE SEQUENCE</scope>
    <source>
        <strain evidence="5">CHK160-9182</strain>
    </source>
</reference>
<evidence type="ECO:0000256" key="1">
    <source>
        <dbReference type="ARBA" id="ARBA00023015"/>
    </source>
</evidence>
<gene>
    <name evidence="5" type="ORF">H9889_09280</name>
</gene>
<dbReference type="InterPro" id="IPR019887">
    <property type="entry name" value="Tscrpt_reg_AsnC/Lrp_C"/>
</dbReference>
<dbReference type="PANTHER" id="PTHR30154:SF34">
    <property type="entry name" value="TRANSCRIPTIONAL REGULATOR AZLB"/>
    <property type="match status" value="1"/>
</dbReference>
<dbReference type="PROSITE" id="PS00519">
    <property type="entry name" value="HTH_ASNC_1"/>
    <property type="match status" value="1"/>
</dbReference>
<dbReference type="InterPro" id="IPR000485">
    <property type="entry name" value="AsnC-type_HTH_dom"/>
</dbReference>
<name>A0A9D1Q8B8_9GAMM</name>
<dbReference type="InterPro" id="IPR019888">
    <property type="entry name" value="Tscrpt_reg_AsnC-like"/>
</dbReference>
<evidence type="ECO:0000259" key="4">
    <source>
        <dbReference type="PROSITE" id="PS50956"/>
    </source>
</evidence>
<comment type="caution">
    <text evidence="5">The sequence shown here is derived from an EMBL/GenBank/DDBJ whole genome shotgun (WGS) entry which is preliminary data.</text>
</comment>
<dbReference type="GO" id="GO:0005829">
    <property type="term" value="C:cytosol"/>
    <property type="evidence" value="ECO:0007669"/>
    <property type="project" value="TreeGrafter"/>
</dbReference>
<keyword evidence="1" id="KW-0805">Transcription regulation</keyword>
<evidence type="ECO:0000313" key="6">
    <source>
        <dbReference type="Proteomes" id="UP000823934"/>
    </source>
</evidence>
<dbReference type="SMART" id="SM00344">
    <property type="entry name" value="HTH_ASNC"/>
    <property type="match status" value="1"/>
</dbReference>
<proteinExistence type="predicted"/>
<dbReference type="Proteomes" id="UP000823934">
    <property type="component" value="Unassembled WGS sequence"/>
</dbReference>
<feature type="domain" description="HTH asnC-type" evidence="4">
    <location>
        <begin position="1"/>
        <end position="62"/>
    </location>
</feature>
<keyword evidence="2" id="KW-0238">DNA-binding</keyword>
<dbReference type="InterPro" id="IPR011991">
    <property type="entry name" value="ArsR-like_HTH"/>
</dbReference>
<dbReference type="InterPro" id="IPR036388">
    <property type="entry name" value="WH-like_DNA-bd_sf"/>
</dbReference>
<dbReference type="PANTHER" id="PTHR30154">
    <property type="entry name" value="LEUCINE-RESPONSIVE REGULATORY PROTEIN"/>
    <property type="match status" value="1"/>
</dbReference>
<dbReference type="SUPFAM" id="SSF46785">
    <property type="entry name" value="Winged helix' DNA-binding domain"/>
    <property type="match status" value="1"/>
</dbReference>
<organism evidence="5 6">
    <name type="scientific">Candidatus Ignatzschineria merdigallinarum</name>
    <dbReference type="NCBI Taxonomy" id="2838621"/>
    <lineage>
        <taxon>Bacteria</taxon>
        <taxon>Pseudomonadati</taxon>
        <taxon>Pseudomonadota</taxon>
        <taxon>Gammaproteobacteria</taxon>
        <taxon>Cardiobacteriales</taxon>
        <taxon>Ignatzschineriaceae</taxon>
        <taxon>Ignatzschineria</taxon>
    </lineage>
</organism>
<reference evidence="5" key="2">
    <citation type="submission" date="2021-04" db="EMBL/GenBank/DDBJ databases">
        <authorList>
            <person name="Gilroy R."/>
        </authorList>
    </citation>
    <scope>NUCLEOTIDE SEQUENCE</scope>
    <source>
        <strain evidence="5">CHK160-9182</strain>
    </source>
</reference>
<dbReference type="Gene3D" id="3.30.70.920">
    <property type="match status" value="1"/>
</dbReference>
<dbReference type="SUPFAM" id="SSF54909">
    <property type="entry name" value="Dimeric alpha+beta barrel"/>
    <property type="match status" value="1"/>
</dbReference>
<dbReference type="Pfam" id="PF01037">
    <property type="entry name" value="AsnC_trans_reg"/>
    <property type="match status" value="1"/>
</dbReference>
<dbReference type="PRINTS" id="PR00033">
    <property type="entry name" value="HTHASNC"/>
</dbReference>
<evidence type="ECO:0000313" key="5">
    <source>
        <dbReference type="EMBL" id="HIW07497.1"/>
    </source>
</evidence>
<protein>
    <submittedName>
        <fullName evidence="5">Lrp/AsnC family transcriptional regulator</fullName>
    </submittedName>
</protein>
<dbReference type="EMBL" id="DXHP01000200">
    <property type="protein sequence ID" value="HIW07497.1"/>
    <property type="molecule type" value="Genomic_DNA"/>
</dbReference>
<dbReference type="GO" id="GO:0043200">
    <property type="term" value="P:response to amino acid"/>
    <property type="evidence" value="ECO:0007669"/>
    <property type="project" value="TreeGrafter"/>
</dbReference>
<dbReference type="CDD" id="cd00090">
    <property type="entry name" value="HTH_ARSR"/>
    <property type="match status" value="1"/>
</dbReference>
<accession>A0A9D1Q8B8</accession>
<dbReference type="PROSITE" id="PS50956">
    <property type="entry name" value="HTH_ASNC_2"/>
    <property type="match status" value="1"/>
</dbReference>
<dbReference type="InterPro" id="IPR019885">
    <property type="entry name" value="Tscrpt_reg_HTH_AsnC-type_CS"/>
</dbReference>
<evidence type="ECO:0000256" key="2">
    <source>
        <dbReference type="ARBA" id="ARBA00023125"/>
    </source>
</evidence>
<keyword evidence="3" id="KW-0804">Transcription</keyword>
<dbReference type="FunFam" id="1.10.10.10:FF:000186">
    <property type="entry name" value="AsnC family transcriptional regulator"/>
    <property type="match status" value="1"/>
</dbReference>
<dbReference type="InterPro" id="IPR036390">
    <property type="entry name" value="WH_DNA-bd_sf"/>
</dbReference>